<name>A0A5C6NYT5_9TELE</name>
<comment type="subunit">
    <text evidence="8">Monomer. Has a tendency to form higher mass oligomers. Interacts with FUNDC1; this interaction promotes GPX4 recruitment into mitochondria through TOM/TIM complex where it is degraded by mitophagy.</text>
</comment>
<keyword evidence="3" id="KW-0560">Oxidoreductase</keyword>
<comment type="caution">
    <text evidence="10">The sequence shown here is derived from an EMBL/GenBank/DDBJ whole genome shotgun (WGS) entry which is preliminary data.</text>
</comment>
<dbReference type="EC" id="1.11.1.12" evidence="6"/>
<dbReference type="AlphaFoldDB" id="A0A5C6NYT5"/>
<evidence type="ECO:0000256" key="2">
    <source>
        <dbReference type="ARBA" id="ARBA00022559"/>
    </source>
</evidence>
<evidence type="ECO:0000256" key="9">
    <source>
        <dbReference type="SAM" id="SignalP"/>
    </source>
</evidence>
<dbReference type="GO" id="GO:0006979">
    <property type="term" value="P:response to oxidative stress"/>
    <property type="evidence" value="ECO:0007669"/>
    <property type="project" value="InterPro"/>
</dbReference>
<reference evidence="10 11" key="1">
    <citation type="submission" date="2019-04" db="EMBL/GenBank/DDBJ databases">
        <title>Chromosome genome assembly for Takifugu flavidus.</title>
        <authorList>
            <person name="Xiao S."/>
        </authorList>
    </citation>
    <scope>NUCLEOTIDE SEQUENCE [LARGE SCALE GENOMIC DNA]</scope>
    <source>
        <strain evidence="10">HTHZ2018</strain>
        <tissue evidence="10">Muscle</tissue>
    </source>
</reference>
<dbReference type="GO" id="GO:0005634">
    <property type="term" value="C:nucleus"/>
    <property type="evidence" value="ECO:0007669"/>
    <property type="project" value="TreeGrafter"/>
</dbReference>
<feature type="chain" id="PRO_5022896144" description="phospholipid-hydroperoxide glutathione peroxidase" evidence="9">
    <location>
        <begin position="25"/>
        <end position="155"/>
    </location>
</feature>
<evidence type="ECO:0000256" key="6">
    <source>
        <dbReference type="ARBA" id="ARBA00039119"/>
    </source>
</evidence>
<protein>
    <recommendedName>
        <fullName evidence="6">phospholipid-hydroperoxide glutathione peroxidase</fullName>
        <ecNumber evidence="6">1.11.1.12</ecNumber>
    </recommendedName>
    <alternativeName>
        <fullName evidence="7">Glutathione peroxidase 4</fullName>
    </alternativeName>
</protein>
<dbReference type="InterPro" id="IPR036249">
    <property type="entry name" value="Thioredoxin-like_sf"/>
</dbReference>
<keyword evidence="11" id="KW-1185">Reference proteome</keyword>
<evidence type="ECO:0000256" key="4">
    <source>
        <dbReference type="ARBA" id="ARBA00035814"/>
    </source>
</evidence>
<dbReference type="Pfam" id="PF00255">
    <property type="entry name" value="GSHPx"/>
    <property type="match status" value="1"/>
</dbReference>
<dbReference type="GO" id="GO:0005739">
    <property type="term" value="C:mitochondrion"/>
    <property type="evidence" value="ECO:0007669"/>
    <property type="project" value="TreeGrafter"/>
</dbReference>
<evidence type="ECO:0000256" key="3">
    <source>
        <dbReference type="ARBA" id="ARBA00023002"/>
    </source>
</evidence>
<evidence type="ECO:0000313" key="11">
    <source>
        <dbReference type="Proteomes" id="UP000324091"/>
    </source>
</evidence>
<dbReference type="InterPro" id="IPR000889">
    <property type="entry name" value="Glutathione_peroxidase"/>
</dbReference>
<evidence type="ECO:0000256" key="7">
    <source>
        <dbReference type="ARBA" id="ARBA00042786"/>
    </source>
</evidence>
<organism evidence="10 11">
    <name type="scientific">Takifugu flavidus</name>
    <name type="common">sansaifugu</name>
    <dbReference type="NCBI Taxonomy" id="433684"/>
    <lineage>
        <taxon>Eukaryota</taxon>
        <taxon>Metazoa</taxon>
        <taxon>Chordata</taxon>
        <taxon>Craniata</taxon>
        <taxon>Vertebrata</taxon>
        <taxon>Euteleostomi</taxon>
        <taxon>Actinopterygii</taxon>
        <taxon>Neopterygii</taxon>
        <taxon>Teleostei</taxon>
        <taxon>Neoteleostei</taxon>
        <taxon>Acanthomorphata</taxon>
        <taxon>Eupercaria</taxon>
        <taxon>Tetraodontiformes</taxon>
        <taxon>Tetradontoidea</taxon>
        <taxon>Tetraodontidae</taxon>
        <taxon>Takifugu</taxon>
    </lineage>
</organism>
<dbReference type="PANTHER" id="PTHR11592">
    <property type="entry name" value="GLUTATHIONE PEROXIDASE"/>
    <property type="match status" value="1"/>
</dbReference>
<accession>A0A5C6NYT5</accession>
<dbReference type="Proteomes" id="UP000324091">
    <property type="component" value="Chromosome 15"/>
</dbReference>
<comment type="similarity">
    <text evidence="1">Belongs to the glutathione peroxidase family.</text>
</comment>
<dbReference type="PIRSF" id="PIRSF000303">
    <property type="entry name" value="Glutathion_perox"/>
    <property type="match status" value="1"/>
</dbReference>
<evidence type="ECO:0000313" key="10">
    <source>
        <dbReference type="EMBL" id="TWW72672.1"/>
    </source>
</evidence>
<dbReference type="GO" id="GO:0047066">
    <property type="term" value="F:phospholipid-hydroperoxide glutathione peroxidase activity"/>
    <property type="evidence" value="ECO:0007669"/>
    <property type="project" value="UniProtKB-EC"/>
</dbReference>
<keyword evidence="2 10" id="KW-0575">Peroxidase</keyword>
<keyword evidence="9" id="KW-0732">Signal</keyword>
<gene>
    <name evidence="10" type="ORF">D4764_15G0000660</name>
</gene>
<dbReference type="PROSITE" id="PS51355">
    <property type="entry name" value="GLUTATHIONE_PEROXID_3"/>
    <property type="match status" value="1"/>
</dbReference>
<dbReference type="GO" id="GO:0004602">
    <property type="term" value="F:glutathione peroxidase activity"/>
    <property type="evidence" value="ECO:0007669"/>
    <property type="project" value="TreeGrafter"/>
</dbReference>
<comment type="catalytic activity">
    <reaction evidence="4">
        <text>a hydroperoxy polyunsaturated fatty acid + 2 glutathione = a hydroxy polyunsaturated fatty acid + glutathione disulfide + H2O</text>
        <dbReference type="Rhea" id="RHEA:19057"/>
        <dbReference type="ChEBI" id="CHEBI:15377"/>
        <dbReference type="ChEBI" id="CHEBI:57925"/>
        <dbReference type="ChEBI" id="CHEBI:58297"/>
        <dbReference type="ChEBI" id="CHEBI:131871"/>
        <dbReference type="ChEBI" id="CHEBI:134019"/>
        <dbReference type="EC" id="1.11.1.12"/>
    </reaction>
    <physiologicalReaction direction="left-to-right" evidence="4">
        <dbReference type="Rhea" id="RHEA:19058"/>
    </physiologicalReaction>
</comment>
<evidence type="ECO:0000256" key="5">
    <source>
        <dbReference type="ARBA" id="ARBA00036240"/>
    </source>
</evidence>
<dbReference type="EMBL" id="RHFK02000007">
    <property type="protein sequence ID" value="TWW72672.1"/>
    <property type="molecule type" value="Genomic_DNA"/>
</dbReference>
<evidence type="ECO:0000256" key="1">
    <source>
        <dbReference type="ARBA" id="ARBA00006926"/>
    </source>
</evidence>
<dbReference type="Gene3D" id="3.40.30.10">
    <property type="entry name" value="Glutaredoxin"/>
    <property type="match status" value="1"/>
</dbReference>
<comment type="catalytic activity">
    <reaction evidence="5">
        <text>(13S)-hydroperoxy-(9Z,11E)-octadecadienoate + 2 glutathione = (13S)-hydroxy-(9Z,11E)-octadecadienoate + glutathione disulfide + H2O</text>
        <dbReference type="Rhea" id="RHEA:48888"/>
        <dbReference type="ChEBI" id="CHEBI:15377"/>
        <dbReference type="ChEBI" id="CHEBI:57466"/>
        <dbReference type="ChEBI" id="CHEBI:57925"/>
        <dbReference type="ChEBI" id="CHEBI:58297"/>
        <dbReference type="ChEBI" id="CHEBI:90850"/>
    </reaction>
    <physiologicalReaction direction="left-to-right" evidence="5">
        <dbReference type="Rhea" id="RHEA:48889"/>
    </physiologicalReaction>
</comment>
<feature type="signal peptide" evidence="9">
    <location>
        <begin position="1"/>
        <end position="24"/>
    </location>
</feature>
<proteinExistence type="inferred from homology"/>
<evidence type="ECO:0000256" key="8">
    <source>
        <dbReference type="ARBA" id="ARBA00046929"/>
    </source>
</evidence>
<dbReference type="PANTHER" id="PTHR11592:SF134">
    <property type="entry name" value="PHOSPHOLIPID HYDROPEROXIDE GLUTATHIONE PEROXIDASE"/>
    <property type="match status" value="1"/>
</dbReference>
<sequence>MWVRRTTLLLGLVGSRLPLSKTMCAQAVDWQSAKSIYEFSAFDIDGNETSLEKYSFTQAALFSLTQEPGTNAEIKDFANGFNAKFDLFAKIDVNGDKAHPLWKWMKAQPKGKGTLGNNIKWNFTKFLINREGEVVKRYAPLDDPAVVEKDLPTYL</sequence>
<dbReference type="SUPFAM" id="SSF52833">
    <property type="entry name" value="Thioredoxin-like"/>
    <property type="match status" value="1"/>
</dbReference>